<dbReference type="Pfam" id="PF01638">
    <property type="entry name" value="HxlR"/>
    <property type="match status" value="1"/>
</dbReference>
<protein>
    <submittedName>
        <fullName evidence="5">HxlR family transcriptional regulator</fullName>
    </submittedName>
</protein>
<keyword evidence="2" id="KW-0238">DNA-binding</keyword>
<gene>
    <name evidence="5" type="ORF">Q765_18200</name>
</gene>
<accession>A0A0A2M9W2</accession>
<proteinExistence type="predicted"/>
<dbReference type="PANTHER" id="PTHR33204:SF29">
    <property type="entry name" value="TRANSCRIPTIONAL REGULATOR"/>
    <property type="match status" value="1"/>
</dbReference>
<dbReference type="STRING" id="1121895.GCA_000378485_00898"/>
<evidence type="ECO:0000256" key="2">
    <source>
        <dbReference type="ARBA" id="ARBA00023125"/>
    </source>
</evidence>
<evidence type="ECO:0000259" key="4">
    <source>
        <dbReference type="PROSITE" id="PS51118"/>
    </source>
</evidence>
<organism evidence="5 6">
    <name type="scientific">Flavobacterium rivuli WB 3.3-2 = DSM 21788</name>
    <dbReference type="NCBI Taxonomy" id="1121895"/>
    <lineage>
        <taxon>Bacteria</taxon>
        <taxon>Pseudomonadati</taxon>
        <taxon>Bacteroidota</taxon>
        <taxon>Flavobacteriia</taxon>
        <taxon>Flavobacteriales</taxon>
        <taxon>Flavobacteriaceae</taxon>
        <taxon>Flavobacterium</taxon>
    </lineage>
</organism>
<dbReference type="eggNOG" id="COG1733">
    <property type="taxonomic scope" value="Bacteria"/>
</dbReference>
<dbReference type="Gene3D" id="1.10.10.10">
    <property type="entry name" value="Winged helix-like DNA-binding domain superfamily/Winged helix DNA-binding domain"/>
    <property type="match status" value="1"/>
</dbReference>
<dbReference type="InterPro" id="IPR036388">
    <property type="entry name" value="WH-like_DNA-bd_sf"/>
</dbReference>
<dbReference type="GO" id="GO:0003677">
    <property type="term" value="F:DNA binding"/>
    <property type="evidence" value="ECO:0007669"/>
    <property type="project" value="UniProtKB-KW"/>
</dbReference>
<keyword evidence="3" id="KW-0804">Transcription</keyword>
<dbReference type="EMBL" id="JRLX01000028">
    <property type="protein sequence ID" value="KGO85075.1"/>
    <property type="molecule type" value="Genomic_DNA"/>
</dbReference>
<dbReference type="Proteomes" id="UP000030152">
    <property type="component" value="Unassembled WGS sequence"/>
</dbReference>
<dbReference type="RefSeq" id="WP_020212024.1">
    <property type="nucleotide sequence ID" value="NZ_JRLX01000028.1"/>
</dbReference>
<dbReference type="InterPro" id="IPR036390">
    <property type="entry name" value="WH_DNA-bd_sf"/>
</dbReference>
<dbReference type="InterPro" id="IPR002577">
    <property type="entry name" value="HTH_HxlR"/>
</dbReference>
<comment type="caution">
    <text evidence="5">The sequence shown here is derived from an EMBL/GenBank/DDBJ whole genome shotgun (WGS) entry which is preliminary data.</text>
</comment>
<dbReference type="OrthoDB" id="769662at2"/>
<dbReference type="SUPFAM" id="SSF46785">
    <property type="entry name" value="Winged helix' DNA-binding domain"/>
    <property type="match status" value="1"/>
</dbReference>
<reference evidence="5 6" key="1">
    <citation type="submission" date="2013-09" db="EMBL/GenBank/DDBJ databases">
        <authorList>
            <person name="Zeng Z."/>
            <person name="Chen C."/>
        </authorList>
    </citation>
    <scope>NUCLEOTIDE SEQUENCE [LARGE SCALE GENOMIC DNA]</scope>
    <source>
        <strain evidence="5 6">WB 3.3-2</strain>
    </source>
</reference>
<evidence type="ECO:0000256" key="3">
    <source>
        <dbReference type="ARBA" id="ARBA00023163"/>
    </source>
</evidence>
<sequence>MEIEELSTEQKIKHVQDTLFVMSGKWELPVLIAINAGNIRFKDLQRSVPNITTKVLSKELKDLEINKLVVRTIYNTSPVSIEYRVSPYCKSLKPLVDEMIKWGYNHRIEISK</sequence>
<evidence type="ECO:0000313" key="6">
    <source>
        <dbReference type="Proteomes" id="UP000030152"/>
    </source>
</evidence>
<dbReference type="PROSITE" id="PS51118">
    <property type="entry name" value="HTH_HXLR"/>
    <property type="match status" value="1"/>
</dbReference>
<feature type="domain" description="HTH hxlR-type" evidence="4">
    <location>
        <begin position="8"/>
        <end position="111"/>
    </location>
</feature>
<name>A0A0A2M9W2_9FLAO</name>
<keyword evidence="6" id="KW-1185">Reference proteome</keyword>
<keyword evidence="1" id="KW-0805">Transcription regulation</keyword>
<evidence type="ECO:0000313" key="5">
    <source>
        <dbReference type="EMBL" id="KGO85075.1"/>
    </source>
</evidence>
<dbReference type="AlphaFoldDB" id="A0A0A2M9W2"/>
<dbReference type="PANTHER" id="PTHR33204">
    <property type="entry name" value="TRANSCRIPTIONAL REGULATOR, MARR FAMILY"/>
    <property type="match status" value="1"/>
</dbReference>
<evidence type="ECO:0000256" key="1">
    <source>
        <dbReference type="ARBA" id="ARBA00023015"/>
    </source>
</evidence>